<feature type="active site" description="Proton donor" evidence="3">
    <location>
        <position position="375"/>
    </location>
</feature>
<dbReference type="InterPro" id="IPR023088">
    <property type="entry name" value="PDEase"/>
</dbReference>
<dbReference type="Pfam" id="PF00233">
    <property type="entry name" value="PDEase_I"/>
    <property type="match status" value="1"/>
</dbReference>
<evidence type="ECO:0000313" key="7">
    <source>
        <dbReference type="EMBL" id="KAF0973194.1"/>
    </source>
</evidence>
<feature type="binding site" evidence="4">
    <location>
        <position position="416"/>
    </location>
    <ligand>
        <name>Zn(2+)</name>
        <dbReference type="ChEBI" id="CHEBI:29105"/>
        <label>1</label>
    </ligand>
</feature>
<dbReference type="PANTHER" id="PTHR11347">
    <property type="entry name" value="CYCLIC NUCLEOTIDE PHOSPHODIESTERASE"/>
    <property type="match status" value="1"/>
</dbReference>
<comment type="caution">
    <text evidence="7">The sequence shown here is derived from an EMBL/GenBank/DDBJ whole genome shotgun (WGS) entry which is preliminary data.</text>
</comment>
<dbReference type="EMBL" id="VFQX01000061">
    <property type="protein sequence ID" value="KAF0973194.1"/>
    <property type="molecule type" value="Genomic_DNA"/>
</dbReference>
<dbReference type="VEuPathDB" id="AmoebaDB:FDP41_008401"/>
<protein>
    <recommendedName>
        <fullName evidence="6">PDEase domain-containing protein</fullName>
    </recommendedName>
</protein>
<sequence length="664" mass="76162">MGNISTKDGKVVPTDQADKKPSEPQPPAELDPNIRKSFERHLVDLPNIFTHYVIDNYGVSTKYVILCFPNGQDIYVAATDGADKLFEKSVTAEEFEELRKALDIKIKRGTVNNDHLFKGIVSSLTLKKPTFVIIDETIQNAKLSIEVTIRKIRTEIGLRMRRHEDCYEKIFSFFVIPLFNNYFEKIQNNDYERITMLERTETRLKEQLSYLEFVKKSMEEKNQKRSYETVTEAKLPEELNVEKQDIKSTDKQVQGTTSKDTPPPMPIESVIDFIMDVKKKLIAKKMINHLDVDAFNCVIKAIRLEDLNKPSIPSKVDKDLLDWVKTCSKRPHPLVLVGYFVFLKNDLLQKFDIKENVLINFLTTIETSYNENPFHNHLRAADVLQAVHYIIEEGGLGDLLRDEDLLACLLATIVLDYKHPGTNNSFQLHSSSKLAMLYNDRSVLENYHLSEAFEVLSSPENNILSSLTDDQFKDIRETIIQIVLSSDMSSHAYTLQRFNVKLGKDPNNYDTDFSSKEDVRLLLQMVIKTADICYTFRPTQQYLKWVGYLEEEFHIQGDREKNMGLHISAYMDRTKPMHRSYQRQFLSSVANPILSNISKVLPRLSKLGDFLSQNEHHWPLPSLASFRNTHPVVMTSSTTNPNASTSNIAVTNSNTSSDLSSPSK</sequence>
<dbReference type="GeneID" id="68115619"/>
<evidence type="ECO:0000259" key="6">
    <source>
        <dbReference type="PROSITE" id="PS51845"/>
    </source>
</evidence>
<dbReference type="AlphaFoldDB" id="A0A6A5BGL4"/>
<dbReference type="GO" id="GO:0046872">
    <property type="term" value="F:metal ion binding"/>
    <property type="evidence" value="ECO:0007669"/>
    <property type="project" value="UniProtKB-KW"/>
</dbReference>
<dbReference type="PRINTS" id="PR00387">
    <property type="entry name" value="PDIESTERASE1"/>
</dbReference>
<name>A0A6A5BGL4_NAEFO</name>
<evidence type="ECO:0000313" key="8">
    <source>
        <dbReference type="Proteomes" id="UP000444721"/>
    </source>
</evidence>
<dbReference type="OrthoDB" id="546632at2759"/>
<dbReference type="InterPro" id="IPR036971">
    <property type="entry name" value="PDEase_catalytic_dom_sf"/>
</dbReference>
<dbReference type="GO" id="GO:0007165">
    <property type="term" value="P:signal transduction"/>
    <property type="evidence" value="ECO:0007669"/>
    <property type="project" value="InterPro"/>
</dbReference>
<dbReference type="GO" id="GO:0004114">
    <property type="term" value="F:3',5'-cyclic-nucleotide phosphodiesterase activity"/>
    <property type="evidence" value="ECO:0007669"/>
    <property type="project" value="InterPro"/>
</dbReference>
<organism evidence="7 8">
    <name type="scientific">Naegleria fowleri</name>
    <name type="common">Brain eating amoeba</name>
    <dbReference type="NCBI Taxonomy" id="5763"/>
    <lineage>
        <taxon>Eukaryota</taxon>
        <taxon>Discoba</taxon>
        <taxon>Heterolobosea</taxon>
        <taxon>Tetramitia</taxon>
        <taxon>Eutetramitia</taxon>
        <taxon>Vahlkampfiidae</taxon>
        <taxon>Naegleria</taxon>
    </lineage>
</organism>
<evidence type="ECO:0000256" key="1">
    <source>
        <dbReference type="ARBA" id="ARBA00022723"/>
    </source>
</evidence>
<feature type="binding site" evidence="4">
    <location>
        <position position="416"/>
    </location>
    <ligand>
        <name>Zn(2+)</name>
        <dbReference type="ChEBI" id="CHEBI:29105"/>
        <label>2</label>
    </ligand>
</feature>
<keyword evidence="1 4" id="KW-0479">Metal-binding</keyword>
<evidence type="ECO:0000256" key="4">
    <source>
        <dbReference type="PIRSR" id="PIRSR623088-3"/>
    </source>
</evidence>
<dbReference type="VEuPathDB" id="AmoebaDB:NF0033590"/>
<keyword evidence="8" id="KW-1185">Reference proteome</keyword>
<dbReference type="RefSeq" id="XP_044557907.1">
    <property type="nucleotide sequence ID" value="XM_044712251.1"/>
</dbReference>
<evidence type="ECO:0000256" key="5">
    <source>
        <dbReference type="SAM" id="MobiDB-lite"/>
    </source>
</evidence>
<proteinExistence type="predicted"/>
<dbReference type="InterPro" id="IPR002073">
    <property type="entry name" value="PDEase_catalytic_dom"/>
</dbReference>
<gene>
    <name evidence="7" type="ORF">FDP41_008401</name>
</gene>
<reference evidence="7 8" key="1">
    <citation type="journal article" date="2019" name="Sci. Rep.">
        <title>Nanopore sequencing improves the draft genome of the human pathogenic amoeba Naegleria fowleri.</title>
        <authorList>
            <person name="Liechti N."/>
            <person name="Schurch N."/>
            <person name="Bruggmann R."/>
            <person name="Wittwer M."/>
        </authorList>
    </citation>
    <scope>NUCLEOTIDE SEQUENCE [LARGE SCALE GENOMIC DNA]</scope>
    <source>
        <strain evidence="7 8">ATCC 30894</strain>
    </source>
</reference>
<evidence type="ECO:0000256" key="2">
    <source>
        <dbReference type="ARBA" id="ARBA00022801"/>
    </source>
</evidence>
<keyword evidence="2" id="KW-0378">Hydrolase</keyword>
<accession>A0A6A5BGL4</accession>
<dbReference type="Gene3D" id="1.10.1300.10">
    <property type="entry name" value="3'5'-cyclic nucleotide phosphodiesterase, catalytic domain"/>
    <property type="match status" value="1"/>
</dbReference>
<dbReference type="SUPFAM" id="SSF109604">
    <property type="entry name" value="HD-domain/PDEase-like"/>
    <property type="match status" value="1"/>
</dbReference>
<feature type="region of interest" description="Disordered" evidence="5">
    <location>
        <begin position="1"/>
        <end position="32"/>
    </location>
</feature>
<dbReference type="OMA" id="VDAFNCV"/>
<feature type="binding site" evidence="4">
    <location>
        <position position="531"/>
    </location>
    <ligand>
        <name>Zn(2+)</name>
        <dbReference type="ChEBI" id="CHEBI:29105"/>
        <label>1</label>
    </ligand>
</feature>
<dbReference type="Proteomes" id="UP000444721">
    <property type="component" value="Unassembled WGS sequence"/>
</dbReference>
<feature type="domain" description="PDEase" evidence="6">
    <location>
        <begin position="291"/>
        <end position="625"/>
    </location>
</feature>
<feature type="region of interest" description="Disordered" evidence="5">
    <location>
        <begin position="635"/>
        <end position="664"/>
    </location>
</feature>
<dbReference type="PROSITE" id="PS51845">
    <property type="entry name" value="PDEASE_I_2"/>
    <property type="match status" value="1"/>
</dbReference>
<evidence type="ECO:0000256" key="3">
    <source>
        <dbReference type="PIRSR" id="PIRSR623088-1"/>
    </source>
</evidence>
<dbReference type="VEuPathDB" id="AmoebaDB:NfTy_093570"/>